<feature type="region of interest" description="Disordered" evidence="1">
    <location>
        <begin position="27"/>
        <end position="220"/>
    </location>
</feature>
<accession>A0ABM0Q5F7</accession>
<feature type="compositionally biased region" description="Basic and acidic residues" evidence="1">
    <location>
        <begin position="326"/>
        <end position="349"/>
    </location>
</feature>
<dbReference type="RefSeq" id="XP_008563598.1">
    <property type="nucleotide sequence ID" value="XM_008565376.1"/>
</dbReference>
<name>A0ABM0Q5F7_GALVR</name>
<dbReference type="GeneID" id="103584316"/>
<evidence type="ECO:0000256" key="1">
    <source>
        <dbReference type="SAM" id="MobiDB-lite"/>
    </source>
</evidence>
<feature type="compositionally biased region" description="Polar residues" evidence="1">
    <location>
        <begin position="80"/>
        <end position="98"/>
    </location>
</feature>
<proteinExistence type="predicted"/>
<dbReference type="Proteomes" id="UP000694923">
    <property type="component" value="Unplaced"/>
</dbReference>
<organism evidence="2 3">
    <name type="scientific">Galeopterus variegatus</name>
    <name type="common">Malayan flying lemur</name>
    <name type="synonym">Cynocephalus variegatus</name>
    <dbReference type="NCBI Taxonomy" id="482537"/>
    <lineage>
        <taxon>Eukaryota</taxon>
        <taxon>Metazoa</taxon>
        <taxon>Chordata</taxon>
        <taxon>Craniata</taxon>
        <taxon>Vertebrata</taxon>
        <taxon>Euteleostomi</taxon>
        <taxon>Mammalia</taxon>
        <taxon>Eutheria</taxon>
        <taxon>Euarchontoglires</taxon>
        <taxon>Dermoptera</taxon>
        <taxon>Cynocephalidae</taxon>
        <taxon>Galeopterus</taxon>
    </lineage>
</organism>
<feature type="non-terminal residue" evidence="3">
    <location>
        <position position="386"/>
    </location>
</feature>
<keyword evidence="2" id="KW-1185">Reference proteome</keyword>
<protein>
    <submittedName>
        <fullName evidence="3">Death-inducer obliterator 1-like</fullName>
    </submittedName>
</protein>
<sequence length="386" mass="43207">MEGKGELSSEEAPEMIKTTRKVFSKTQGFRRTTVAKQEGVGDMEAGSLGQQPPRQHSLALGHSGRRPQHTERVKEFLTAAQHQGRQNVPVSLADSSEPMSCPVPDVETALEGSVGTTSEMKSGPHSGCLSVQERPASSGKATGSKEKEDTSNNDSDGLTLKELQNHLWRKREQEPPERPLKGIKNHRRKKHREENPTETVHVEAGTTVENALPSKQEPETVQRVVCQAVTDDQESQLERTAAQQFKGEESRDLGKPKPECELHDPNTLDHKCLQPRNNRFMSGRDRCEERFCGDFGGASQARGMLLERNREDYICPKCTVLKVQDETKAETTDHRETKFRPGDADDTDFRSTGTVEQKSSKDQKIKRRVEKAAHPSRKKKLKLCQP</sequence>
<feature type="compositionally biased region" description="Basic residues" evidence="1">
    <location>
        <begin position="181"/>
        <end position="191"/>
    </location>
</feature>
<feature type="compositionally biased region" description="Basic and acidic residues" evidence="1">
    <location>
        <begin position="246"/>
        <end position="268"/>
    </location>
</feature>
<dbReference type="InterPro" id="IPR013083">
    <property type="entry name" value="Znf_RING/FYVE/PHD"/>
</dbReference>
<evidence type="ECO:0000313" key="3">
    <source>
        <dbReference type="RefSeq" id="XP_008563598.1"/>
    </source>
</evidence>
<feature type="region of interest" description="Disordered" evidence="1">
    <location>
        <begin position="241"/>
        <end position="268"/>
    </location>
</feature>
<feature type="compositionally biased region" description="Basic residues" evidence="1">
    <location>
        <begin position="364"/>
        <end position="386"/>
    </location>
</feature>
<gene>
    <name evidence="3" type="primary">LOC103584316</name>
</gene>
<feature type="region of interest" description="Disordered" evidence="1">
    <location>
        <begin position="326"/>
        <end position="386"/>
    </location>
</feature>
<feature type="compositionally biased region" description="Basic and acidic residues" evidence="1">
    <location>
        <begin position="170"/>
        <end position="180"/>
    </location>
</feature>
<dbReference type="Gene3D" id="3.30.40.10">
    <property type="entry name" value="Zinc/RING finger domain, C3HC4 (zinc finger)"/>
    <property type="match status" value="1"/>
</dbReference>
<evidence type="ECO:0000313" key="2">
    <source>
        <dbReference type="Proteomes" id="UP000694923"/>
    </source>
</evidence>
<reference evidence="3" key="1">
    <citation type="submission" date="2025-08" db="UniProtKB">
        <authorList>
            <consortium name="RefSeq"/>
        </authorList>
    </citation>
    <scope>IDENTIFICATION</scope>
</reference>